<dbReference type="CDD" id="cd00610">
    <property type="entry name" value="OAT_like"/>
    <property type="match status" value="1"/>
</dbReference>
<dbReference type="GO" id="GO:0042802">
    <property type="term" value="F:identical protein binding"/>
    <property type="evidence" value="ECO:0007669"/>
    <property type="project" value="TreeGrafter"/>
</dbReference>
<dbReference type="GO" id="GO:0030170">
    <property type="term" value="F:pyridoxal phosphate binding"/>
    <property type="evidence" value="ECO:0007669"/>
    <property type="project" value="InterPro"/>
</dbReference>
<protein>
    <submittedName>
        <fullName evidence="6">Uncharacterized protein</fullName>
    </submittedName>
</protein>
<gene>
    <name evidence="6" type="ORF">AQ490_25775</name>
</gene>
<dbReference type="Pfam" id="PF00202">
    <property type="entry name" value="Aminotran_3"/>
    <property type="match status" value="1"/>
</dbReference>
<dbReference type="SUPFAM" id="SSF53383">
    <property type="entry name" value="PLP-dependent transferases"/>
    <property type="match status" value="1"/>
</dbReference>
<reference evidence="6 7" key="1">
    <citation type="submission" date="2015-10" db="EMBL/GenBank/DDBJ databases">
        <title>Draft genome sequence of pyrrolomycin-producing Streptomyces vitaminophilus.</title>
        <authorList>
            <person name="Graham D.E."/>
            <person name="Mahan K.M."/>
            <person name="Klingeman D.M."/>
            <person name="Hettich R.L."/>
            <person name="Parry R.J."/>
        </authorList>
    </citation>
    <scope>NUCLEOTIDE SEQUENCE [LARGE SCALE GENOMIC DNA]</scope>
    <source>
        <strain evidence="6 7">ATCC 31673</strain>
    </source>
</reference>
<dbReference type="Gene3D" id="3.90.1150.10">
    <property type="entry name" value="Aspartate Aminotransferase, domain 1"/>
    <property type="match status" value="1"/>
</dbReference>
<evidence type="ECO:0000256" key="4">
    <source>
        <dbReference type="ARBA" id="ARBA00022898"/>
    </source>
</evidence>
<dbReference type="PIRSF" id="PIRSF000521">
    <property type="entry name" value="Transaminase_4ab_Lys_Orn"/>
    <property type="match status" value="1"/>
</dbReference>
<evidence type="ECO:0000256" key="1">
    <source>
        <dbReference type="ARBA" id="ARBA00001933"/>
    </source>
</evidence>
<evidence type="ECO:0000256" key="5">
    <source>
        <dbReference type="RuleBase" id="RU003560"/>
    </source>
</evidence>
<dbReference type="InterPro" id="IPR005814">
    <property type="entry name" value="Aminotrans_3"/>
</dbReference>
<keyword evidence="2" id="KW-0032">Aminotransferase</keyword>
<proteinExistence type="inferred from homology"/>
<evidence type="ECO:0000256" key="3">
    <source>
        <dbReference type="ARBA" id="ARBA00022679"/>
    </source>
</evidence>
<dbReference type="Proteomes" id="UP000050867">
    <property type="component" value="Unassembled WGS sequence"/>
</dbReference>
<evidence type="ECO:0000313" key="7">
    <source>
        <dbReference type="Proteomes" id="UP000050867"/>
    </source>
</evidence>
<keyword evidence="7" id="KW-1185">Reference proteome</keyword>
<accession>A0A0T6LQE4</accession>
<keyword evidence="4 5" id="KW-0663">Pyridoxal phosphate</keyword>
<comment type="caution">
    <text evidence="6">The sequence shown here is derived from an EMBL/GenBank/DDBJ whole genome shotgun (WGS) entry which is preliminary data.</text>
</comment>
<dbReference type="STRING" id="76728.AQ490_25775"/>
<dbReference type="PANTHER" id="PTHR11986:SF79">
    <property type="entry name" value="ACETYLORNITHINE AMINOTRANSFERASE, MITOCHONDRIAL"/>
    <property type="match status" value="1"/>
</dbReference>
<dbReference type="eggNOG" id="COG4992">
    <property type="taxonomic scope" value="Bacteria"/>
</dbReference>
<dbReference type="InterPro" id="IPR015424">
    <property type="entry name" value="PyrdxlP-dep_Trfase"/>
</dbReference>
<evidence type="ECO:0000256" key="2">
    <source>
        <dbReference type="ARBA" id="ARBA00022576"/>
    </source>
</evidence>
<dbReference type="PANTHER" id="PTHR11986">
    <property type="entry name" value="AMINOTRANSFERASE CLASS III"/>
    <property type="match status" value="1"/>
</dbReference>
<dbReference type="AlphaFoldDB" id="A0A0T6LQE4"/>
<dbReference type="Gene3D" id="3.40.640.10">
    <property type="entry name" value="Type I PLP-dependent aspartate aminotransferase-like (Major domain)"/>
    <property type="match status" value="1"/>
</dbReference>
<dbReference type="GO" id="GO:0008483">
    <property type="term" value="F:transaminase activity"/>
    <property type="evidence" value="ECO:0007669"/>
    <property type="project" value="UniProtKB-KW"/>
</dbReference>
<comment type="cofactor">
    <cofactor evidence="1">
        <name>pyridoxal 5'-phosphate</name>
        <dbReference type="ChEBI" id="CHEBI:597326"/>
    </cofactor>
</comment>
<evidence type="ECO:0000313" key="6">
    <source>
        <dbReference type="EMBL" id="KRV48216.1"/>
    </source>
</evidence>
<comment type="similarity">
    <text evidence="5">Belongs to the class-III pyridoxal-phosphate-dependent aminotransferase family.</text>
</comment>
<keyword evidence="3" id="KW-0808">Transferase</keyword>
<dbReference type="InterPro" id="IPR015421">
    <property type="entry name" value="PyrdxlP-dep_Trfase_major"/>
</dbReference>
<name>A0A0T6LQE4_WENVI</name>
<dbReference type="InterPro" id="IPR050103">
    <property type="entry name" value="Class-III_PLP-dep_AT"/>
</dbReference>
<dbReference type="InterPro" id="IPR015422">
    <property type="entry name" value="PyrdxlP-dep_Trfase_small"/>
</dbReference>
<sequence length="418" mass="43753">MVDGYERHVGSATARTAARRVVPVEARSAGTRVWDVDQREYLDCSGSGVFPLGHGHPAVLEALHRQLDRHSVATGTLLSGELADAARRLAAICPPGLDRVHFGCTGAETVRTARRLAWALGRRRVITMDGGYLAMTLGGAVTGGPRGVGRDQGAAARTTGDQVRPEVVTVPYGDVPAVRRALAQDGGGGCCVVVEPVQAEGGVRVPPPGYLREVAEACHRTGALLVVDEIHTGLGRLGAWWGCAVEGVTPDLLLTGEGLGGGCVPVSAVVGTEEVFAPMGRDPLLHASTFCGYPLGMAAVTATLEVMDREYVPARAEHLGKRLLDGLSCAVRPVVPYQVRGVRGQGLLLGVELADAHLAGRFTQGLLDRRVLAGQCLGDSAVVRLCPPASLTDAEVDWVVNAVGEAAAALARDLRYAW</sequence>
<dbReference type="EMBL" id="LLZU01000027">
    <property type="protein sequence ID" value="KRV48216.1"/>
    <property type="molecule type" value="Genomic_DNA"/>
</dbReference>
<organism evidence="6 7">
    <name type="scientific">Wenjunlia vitaminophila</name>
    <name type="common">Streptomyces vitaminophilus</name>
    <dbReference type="NCBI Taxonomy" id="76728"/>
    <lineage>
        <taxon>Bacteria</taxon>
        <taxon>Bacillati</taxon>
        <taxon>Actinomycetota</taxon>
        <taxon>Actinomycetes</taxon>
        <taxon>Kitasatosporales</taxon>
        <taxon>Streptomycetaceae</taxon>
        <taxon>Wenjunlia</taxon>
    </lineage>
</organism>